<name>A0A0V0I182_SOLCH</name>
<evidence type="ECO:0000313" key="1">
    <source>
        <dbReference type="EMBL" id="JAP26354.1"/>
    </source>
</evidence>
<dbReference type="EMBL" id="GEDG01012314">
    <property type="protein sequence ID" value="JAP26354.1"/>
    <property type="molecule type" value="Transcribed_RNA"/>
</dbReference>
<accession>A0A0V0I182</accession>
<sequence>MLETDVKVRLDTQVISKSERFNYLRFKIQGYRLIHNDVTHYIGMARMKRRLASGVMGDKKIPPKHKGKFYRVVVRPALLYGTEC</sequence>
<dbReference type="AlphaFoldDB" id="A0A0V0I182"/>
<dbReference type="PANTHER" id="PTHR46238:SF8">
    <property type="entry name" value="ENDONUCLEASE_EXONUCLEASE_PHOSPHATASE DOMAIN-CONTAINING PROTEIN"/>
    <property type="match status" value="1"/>
</dbReference>
<dbReference type="PANTHER" id="PTHR46238">
    <property type="entry name" value="REVERSE TRANSCRIPTASE DOMAIN-CONTAINING PROTEIN"/>
    <property type="match status" value="1"/>
</dbReference>
<organism evidence="1">
    <name type="scientific">Solanum chacoense</name>
    <name type="common">Chaco potato</name>
    <dbReference type="NCBI Taxonomy" id="4108"/>
    <lineage>
        <taxon>Eukaryota</taxon>
        <taxon>Viridiplantae</taxon>
        <taxon>Streptophyta</taxon>
        <taxon>Embryophyta</taxon>
        <taxon>Tracheophyta</taxon>
        <taxon>Spermatophyta</taxon>
        <taxon>Magnoliopsida</taxon>
        <taxon>eudicotyledons</taxon>
        <taxon>Gunneridae</taxon>
        <taxon>Pentapetalae</taxon>
        <taxon>asterids</taxon>
        <taxon>lamiids</taxon>
        <taxon>Solanales</taxon>
        <taxon>Solanaceae</taxon>
        <taxon>Solanoideae</taxon>
        <taxon>Solaneae</taxon>
        <taxon>Solanum</taxon>
    </lineage>
</organism>
<reference evidence="1" key="1">
    <citation type="submission" date="2015-12" db="EMBL/GenBank/DDBJ databases">
        <title>Gene expression during late stages of embryo sac development: a critical building block for successful pollen-pistil interactions.</title>
        <authorList>
            <person name="Liu Y."/>
            <person name="Joly V."/>
            <person name="Sabar M."/>
            <person name="Matton D.P."/>
        </authorList>
    </citation>
    <scope>NUCLEOTIDE SEQUENCE</scope>
</reference>
<protein>
    <submittedName>
        <fullName evidence="1">Putative ovule protein</fullName>
    </submittedName>
</protein>
<proteinExistence type="predicted"/>